<evidence type="ECO:0000313" key="6">
    <source>
        <dbReference type="Proteomes" id="UP001164746"/>
    </source>
</evidence>
<evidence type="ECO:0000256" key="2">
    <source>
        <dbReference type="ARBA" id="ARBA00022884"/>
    </source>
</evidence>
<dbReference type="Proteomes" id="UP001164746">
    <property type="component" value="Chromosome 16"/>
</dbReference>
<dbReference type="SUPFAM" id="SSF54928">
    <property type="entry name" value="RNA-binding domain, RBD"/>
    <property type="match status" value="1"/>
</dbReference>
<dbReference type="Gene3D" id="3.30.70.330">
    <property type="match status" value="1"/>
</dbReference>
<evidence type="ECO:0000313" key="5">
    <source>
        <dbReference type="EMBL" id="WAR29611.1"/>
    </source>
</evidence>
<sequence>MSRDVHVPLSYQIQNTRAAFTGPYDCSQVLLSLQKRSRGWEKLPTGIKFTILMILWPSFIVRTFTRMRTISHVIGMPHAKGRFKEIRFDRFFNGLRVSVNKDQKDRKLFVGMLNKQQTEDDIRHLFSPFGQVEELTILRDQNGNSKVIVLTGKATGDSHRPTLRGMK</sequence>
<proteinExistence type="predicted"/>
<reference evidence="5" key="1">
    <citation type="submission" date="2022-11" db="EMBL/GenBank/DDBJ databases">
        <title>Centuries of genome instability and evolution in soft-shell clam transmissible cancer (bioRxiv).</title>
        <authorList>
            <person name="Hart S.F.M."/>
            <person name="Yonemitsu M.A."/>
            <person name="Giersch R.M."/>
            <person name="Beal B.F."/>
            <person name="Arriagada G."/>
            <person name="Davis B.W."/>
            <person name="Ostrander E.A."/>
            <person name="Goff S.P."/>
            <person name="Metzger M.J."/>
        </authorList>
    </citation>
    <scope>NUCLEOTIDE SEQUENCE</scope>
    <source>
        <strain evidence="5">MELC-2E11</strain>
        <tissue evidence="5">Siphon/mantle</tissue>
    </source>
</reference>
<dbReference type="InterPro" id="IPR000504">
    <property type="entry name" value="RRM_dom"/>
</dbReference>
<dbReference type="EMBL" id="CP111027">
    <property type="protein sequence ID" value="WAR29611.1"/>
    <property type="molecule type" value="Genomic_DNA"/>
</dbReference>
<protein>
    <submittedName>
        <fullName evidence="5">CELF4-like protein</fullName>
    </submittedName>
</protein>
<gene>
    <name evidence="5" type="ORF">MAR_003179</name>
</gene>
<evidence type="ECO:0000259" key="4">
    <source>
        <dbReference type="PROSITE" id="PS50102"/>
    </source>
</evidence>
<dbReference type="Pfam" id="PF00076">
    <property type="entry name" value="RRM_1"/>
    <property type="match status" value="1"/>
</dbReference>
<evidence type="ECO:0000256" key="3">
    <source>
        <dbReference type="PROSITE-ProRule" id="PRU00176"/>
    </source>
</evidence>
<accession>A0ABY7G9B9</accession>
<feature type="domain" description="RRM" evidence="4">
    <location>
        <begin position="106"/>
        <end position="167"/>
    </location>
</feature>
<dbReference type="PROSITE" id="PS50102">
    <property type="entry name" value="RRM"/>
    <property type="match status" value="1"/>
</dbReference>
<dbReference type="InterPro" id="IPR012677">
    <property type="entry name" value="Nucleotide-bd_a/b_plait_sf"/>
</dbReference>
<keyword evidence="2 3" id="KW-0694">RNA-binding</keyword>
<keyword evidence="1" id="KW-0677">Repeat</keyword>
<dbReference type="InterPro" id="IPR035979">
    <property type="entry name" value="RBD_domain_sf"/>
</dbReference>
<name>A0ABY7G9B9_MYAAR</name>
<evidence type="ECO:0000256" key="1">
    <source>
        <dbReference type="ARBA" id="ARBA00022737"/>
    </source>
</evidence>
<keyword evidence="6" id="KW-1185">Reference proteome</keyword>
<organism evidence="5 6">
    <name type="scientific">Mya arenaria</name>
    <name type="common">Soft-shell clam</name>
    <dbReference type="NCBI Taxonomy" id="6604"/>
    <lineage>
        <taxon>Eukaryota</taxon>
        <taxon>Metazoa</taxon>
        <taxon>Spiralia</taxon>
        <taxon>Lophotrochozoa</taxon>
        <taxon>Mollusca</taxon>
        <taxon>Bivalvia</taxon>
        <taxon>Autobranchia</taxon>
        <taxon>Heteroconchia</taxon>
        <taxon>Euheterodonta</taxon>
        <taxon>Imparidentia</taxon>
        <taxon>Neoheterodontei</taxon>
        <taxon>Myida</taxon>
        <taxon>Myoidea</taxon>
        <taxon>Myidae</taxon>
        <taxon>Mya</taxon>
    </lineage>
</organism>
<dbReference type="PANTHER" id="PTHR24012">
    <property type="entry name" value="RNA BINDING PROTEIN"/>
    <property type="match status" value="1"/>
</dbReference>